<evidence type="ECO:0000313" key="6">
    <source>
        <dbReference type="Proteomes" id="UP000531251"/>
    </source>
</evidence>
<dbReference type="InterPro" id="IPR004839">
    <property type="entry name" value="Aminotransferase_I/II_large"/>
</dbReference>
<dbReference type="CDD" id="cd00609">
    <property type="entry name" value="AAT_like"/>
    <property type="match status" value="1"/>
</dbReference>
<organism evidence="5 6">
    <name type="scientific">Sphingomonas trueperi</name>
    <dbReference type="NCBI Taxonomy" id="53317"/>
    <lineage>
        <taxon>Bacteria</taxon>
        <taxon>Pseudomonadati</taxon>
        <taxon>Pseudomonadota</taxon>
        <taxon>Alphaproteobacteria</taxon>
        <taxon>Sphingomonadales</taxon>
        <taxon>Sphingomonadaceae</taxon>
        <taxon>Sphingomonas</taxon>
    </lineage>
</organism>
<comment type="caution">
    <text evidence="5">The sequence shown here is derived from an EMBL/GenBank/DDBJ whole genome shotgun (WGS) entry which is preliminary data.</text>
</comment>
<dbReference type="Gene3D" id="3.90.1150.10">
    <property type="entry name" value="Aspartate Aminotransferase, domain 1"/>
    <property type="match status" value="1"/>
</dbReference>
<feature type="domain" description="Aminotransferase class I/classII large" evidence="4">
    <location>
        <begin position="124"/>
        <end position="312"/>
    </location>
</feature>
<protein>
    <recommendedName>
        <fullName evidence="3">Aminotransferase</fullName>
        <ecNumber evidence="3">2.6.1.-</ecNumber>
    </recommendedName>
</protein>
<comment type="cofactor">
    <cofactor evidence="1 3">
        <name>pyridoxal 5'-phosphate</name>
        <dbReference type="ChEBI" id="CHEBI:597326"/>
    </cofactor>
</comment>
<evidence type="ECO:0000313" key="5">
    <source>
        <dbReference type="EMBL" id="NJB97533.1"/>
    </source>
</evidence>
<dbReference type="SUPFAM" id="SSF53383">
    <property type="entry name" value="PLP-dependent transferases"/>
    <property type="match status" value="1"/>
</dbReference>
<reference evidence="5 6" key="1">
    <citation type="submission" date="2020-03" db="EMBL/GenBank/DDBJ databases">
        <title>Genomic Encyclopedia of Type Strains, Phase IV (KMG-IV): sequencing the most valuable type-strain genomes for metagenomic binning, comparative biology and taxonomic classification.</title>
        <authorList>
            <person name="Goeker M."/>
        </authorList>
    </citation>
    <scope>NUCLEOTIDE SEQUENCE [LARGE SCALE GENOMIC DNA]</scope>
    <source>
        <strain evidence="5 6">DSM 7225</strain>
    </source>
</reference>
<dbReference type="GO" id="GO:0008483">
    <property type="term" value="F:transaminase activity"/>
    <property type="evidence" value="ECO:0007669"/>
    <property type="project" value="UniProtKB-KW"/>
</dbReference>
<dbReference type="AlphaFoldDB" id="A0A7X6BCG2"/>
<dbReference type="InterPro" id="IPR015422">
    <property type="entry name" value="PyrdxlP-dep_Trfase_small"/>
</dbReference>
<dbReference type="RefSeq" id="WP_125974304.1">
    <property type="nucleotide sequence ID" value="NZ_BAAADY010000010.1"/>
</dbReference>
<evidence type="ECO:0000256" key="3">
    <source>
        <dbReference type="RuleBase" id="RU000481"/>
    </source>
</evidence>
<dbReference type="PROSITE" id="PS00105">
    <property type="entry name" value="AA_TRANSFER_CLASS_1"/>
    <property type="match status" value="1"/>
</dbReference>
<evidence type="ECO:0000256" key="1">
    <source>
        <dbReference type="ARBA" id="ARBA00001933"/>
    </source>
</evidence>
<comment type="similarity">
    <text evidence="3">Belongs to the class-I pyridoxal-phosphate-dependent aminotransferase family.</text>
</comment>
<dbReference type="EC" id="2.6.1.-" evidence="3"/>
<dbReference type="InterPro" id="IPR004838">
    <property type="entry name" value="NHTrfase_class1_PyrdxlP-BS"/>
</dbReference>
<dbReference type="EMBL" id="JAATJB010000004">
    <property type="protein sequence ID" value="NJB97533.1"/>
    <property type="molecule type" value="Genomic_DNA"/>
</dbReference>
<keyword evidence="3" id="KW-0032">Aminotransferase</keyword>
<keyword evidence="6" id="KW-1185">Reference proteome</keyword>
<sequence>MSDPLRHHGGNLAAARARYGDGPWLDLSTGINPVPWPVPVDLDVDLGPLPDPSLLADLETAAAAHFGLVPEQVCAIPGSEMGLRLLGQLLGGSAYHRVPGYRTHGAAFADSLPLSADGPVSGDAALLLANPNNPCGTLRDRAALEAMLAERTAAGGWLIVDEAFADAHPEASIAPLVNDTRRLIVFRSFGKFFGLAGLRLGFVLAPRLILARYRALLGDWPIDASALAIGTRAYRDRAWIEATRTALSARASTFDRLLETHGLLPGGKSPLFRLASHPDAAAIFERLAQAHILVRPFDYAPRWLRFGVPADAAALDRVDRALRHG</sequence>
<dbReference type="PANTHER" id="PTHR42885">
    <property type="entry name" value="HISTIDINOL-PHOSPHATE AMINOTRANSFERASE-RELATED"/>
    <property type="match status" value="1"/>
</dbReference>
<dbReference type="Gene3D" id="3.40.640.10">
    <property type="entry name" value="Type I PLP-dependent aspartate aminotransferase-like (Major domain)"/>
    <property type="match status" value="1"/>
</dbReference>
<accession>A0A7X6BCG2</accession>
<keyword evidence="3" id="KW-0808">Transferase</keyword>
<dbReference type="GO" id="GO:0030170">
    <property type="term" value="F:pyridoxal phosphate binding"/>
    <property type="evidence" value="ECO:0007669"/>
    <property type="project" value="InterPro"/>
</dbReference>
<keyword evidence="2" id="KW-0663">Pyridoxal phosphate</keyword>
<evidence type="ECO:0000256" key="2">
    <source>
        <dbReference type="ARBA" id="ARBA00022898"/>
    </source>
</evidence>
<dbReference type="PANTHER" id="PTHR42885:SF1">
    <property type="entry name" value="THREONINE-PHOSPHATE DECARBOXYLASE"/>
    <property type="match status" value="1"/>
</dbReference>
<dbReference type="InterPro" id="IPR015424">
    <property type="entry name" value="PyrdxlP-dep_Trfase"/>
</dbReference>
<evidence type="ECO:0000259" key="4">
    <source>
        <dbReference type="Pfam" id="PF00155"/>
    </source>
</evidence>
<dbReference type="InterPro" id="IPR015421">
    <property type="entry name" value="PyrdxlP-dep_Trfase_major"/>
</dbReference>
<gene>
    <name evidence="5" type="ORF">GGR89_001845</name>
</gene>
<dbReference type="Pfam" id="PF00155">
    <property type="entry name" value="Aminotran_1_2"/>
    <property type="match status" value="1"/>
</dbReference>
<name>A0A7X6BCG2_9SPHN</name>
<proteinExistence type="inferred from homology"/>
<dbReference type="Proteomes" id="UP000531251">
    <property type="component" value="Unassembled WGS sequence"/>
</dbReference>